<name>A0ABU7VPS4_9BACL</name>
<accession>A0ABU7VPS4</accession>
<evidence type="ECO:0000313" key="2">
    <source>
        <dbReference type="Proteomes" id="UP001306950"/>
    </source>
</evidence>
<keyword evidence="2" id="KW-1185">Reference proteome</keyword>
<dbReference type="EMBL" id="JAZHPZ010000001">
    <property type="protein sequence ID" value="MEF2964922.1"/>
    <property type="molecule type" value="Genomic_DNA"/>
</dbReference>
<evidence type="ECO:0000313" key="1">
    <source>
        <dbReference type="EMBL" id="MEF2964922.1"/>
    </source>
</evidence>
<proteinExistence type="predicted"/>
<sequence length="197" mass="21389">MRLSVILDSNNFVQSYAQIGKLDGGILLNLDKESTLPNLGNGRYIALLNDGNVISGQENETSGYIVPIPAPKALYSPRFNLPAWQTYQAATTAAEKVYQVAYTAWASLPEGERGEPPVYAAPEQPELWGEGLTPEEIEALTAPQPQEPTELDRIGAELVTRELEALEIKQQNEALGAQVVGLELRVLGLESVNEGSE</sequence>
<comment type="caution">
    <text evidence="1">The sequence shown here is derived from an EMBL/GenBank/DDBJ whole genome shotgun (WGS) entry which is preliminary data.</text>
</comment>
<dbReference type="Proteomes" id="UP001306950">
    <property type="component" value="Unassembled WGS sequence"/>
</dbReference>
<evidence type="ECO:0008006" key="3">
    <source>
        <dbReference type="Google" id="ProtNLM"/>
    </source>
</evidence>
<organism evidence="1 2">
    <name type="scientific">Paenibacillus haidiansis</name>
    <dbReference type="NCBI Taxonomy" id="1574488"/>
    <lineage>
        <taxon>Bacteria</taxon>
        <taxon>Bacillati</taxon>
        <taxon>Bacillota</taxon>
        <taxon>Bacilli</taxon>
        <taxon>Bacillales</taxon>
        <taxon>Paenibacillaceae</taxon>
        <taxon>Paenibacillus</taxon>
    </lineage>
</organism>
<gene>
    <name evidence="1" type="ORF">V3851_03690</name>
</gene>
<reference evidence="1 2" key="1">
    <citation type="submission" date="2024-02" db="EMBL/GenBank/DDBJ databases">
        <title>A nitrogen-fixing paenibacillus bacterium.</title>
        <authorList>
            <person name="Zhang W.L."/>
            <person name="Chen S.F."/>
        </authorList>
    </citation>
    <scope>NUCLEOTIDE SEQUENCE [LARGE SCALE GENOMIC DNA]</scope>
    <source>
        <strain evidence="1 2">M1</strain>
    </source>
</reference>
<protein>
    <recommendedName>
        <fullName evidence="3">Bacteriophage SP-beta YorD domain-containing protein</fullName>
    </recommendedName>
</protein>